<accession>A0AAV9TZM8</accession>
<feature type="region of interest" description="Disordered" evidence="1">
    <location>
        <begin position="282"/>
        <end position="318"/>
    </location>
</feature>
<evidence type="ECO:0000256" key="2">
    <source>
        <dbReference type="SAM" id="SignalP"/>
    </source>
</evidence>
<name>A0AAV9TZM8_9PEZI</name>
<dbReference type="EMBL" id="JAVHNQ010000018">
    <property type="protein sequence ID" value="KAK6330393.1"/>
    <property type="molecule type" value="Genomic_DNA"/>
</dbReference>
<keyword evidence="4" id="KW-1185">Reference proteome</keyword>
<feature type="chain" id="PRO_5043979048" evidence="2">
    <location>
        <begin position="27"/>
        <end position="656"/>
    </location>
</feature>
<dbReference type="Proteomes" id="UP001375240">
    <property type="component" value="Unassembled WGS sequence"/>
</dbReference>
<organism evidence="3 4">
    <name type="scientific">Orbilia brochopaga</name>
    <dbReference type="NCBI Taxonomy" id="3140254"/>
    <lineage>
        <taxon>Eukaryota</taxon>
        <taxon>Fungi</taxon>
        <taxon>Dikarya</taxon>
        <taxon>Ascomycota</taxon>
        <taxon>Pezizomycotina</taxon>
        <taxon>Orbiliomycetes</taxon>
        <taxon>Orbiliales</taxon>
        <taxon>Orbiliaceae</taxon>
        <taxon>Orbilia</taxon>
    </lineage>
</organism>
<evidence type="ECO:0000313" key="3">
    <source>
        <dbReference type="EMBL" id="KAK6330393.1"/>
    </source>
</evidence>
<reference evidence="3 4" key="1">
    <citation type="submission" date="2019-10" db="EMBL/GenBank/DDBJ databases">
        <authorList>
            <person name="Palmer J.M."/>
        </authorList>
    </citation>
    <scope>NUCLEOTIDE SEQUENCE [LARGE SCALE GENOMIC DNA]</scope>
    <source>
        <strain evidence="3 4">TWF696</strain>
    </source>
</reference>
<sequence>MRVIQQMSGSLPSWYVLALTATSVLAQVDSTVTETEFVTVNDITTLYTCAPSPLPFCSAVTWDGALTSGAGSSTTNPVGPVTVTETATETIDPETVTETVDGATETDFITATVTETSTVTETVVPPIPSDQPFNLVLTDADGNQLNLQVADDGTVTFVLASENPNSEAVYFDSNGILRLVSDNTEVLYLIDAVATRRLRARQVGGFQMKAGNEDNLPAGARTNAFQVSADGTFQFLGPDGSVIQTFIGPDGQPWGFPEGVTPPAGFSAVTIGAAANNSVTISSSVPPATSTSSSMTSSSSSSSSSSEPSSSPTPTSTPLSDIITSYTAFCSTLLGQLTSTVTTNVPEATTTTQITTDTSVTDWASVTKNVTTSIVSNATVTSTTYYSNASPPLNSRRAQLFARQSDIQTPSALTDYSGAQLTSACQGAIGTTWTSPTVTATVTSGTTLATDISISNTIYAETSTLLNANETSYTATSTIIATSSVVPAQAIGTLRATVNATGNVFQYLVPASSANGDGSLSLELSTTAPTTPWTIDYYGRLGTNATFSGATAAGFVSDAASAPGTPGAARLFTKTTFYALVSPNTGYWLGFFNLADGSLVLDPHRNNPETPGDSSSGDKYILACTFSGTVKIVFSNTNTATQGTGTGCTEIGFVFV</sequence>
<comment type="caution">
    <text evidence="3">The sequence shown here is derived from an EMBL/GenBank/DDBJ whole genome shotgun (WGS) entry which is preliminary data.</text>
</comment>
<evidence type="ECO:0000313" key="4">
    <source>
        <dbReference type="Proteomes" id="UP001375240"/>
    </source>
</evidence>
<dbReference type="AlphaFoldDB" id="A0AAV9TZM8"/>
<protein>
    <submittedName>
        <fullName evidence="3">Uncharacterized protein</fullName>
    </submittedName>
</protein>
<proteinExistence type="predicted"/>
<gene>
    <name evidence="3" type="ORF">TWF696_003490</name>
</gene>
<evidence type="ECO:0000256" key="1">
    <source>
        <dbReference type="SAM" id="MobiDB-lite"/>
    </source>
</evidence>
<keyword evidence="2" id="KW-0732">Signal</keyword>
<feature type="signal peptide" evidence="2">
    <location>
        <begin position="1"/>
        <end position="26"/>
    </location>
</feature>